<comment type="similarity">
    <text evidence="4">Belongs to the protein disulfide isomerase family.</text>
</comment>
<evidence type="ECO:0000313" key="16">
    <source>
        <dbReference type="Ensembl" id="ENSPKIP00000032986.1"/>
    </source>
</evidence>
<dbReference type="CDD" id="cd03073">
    <property type="entry name" value="PDI_b'_ERp72_ERp57"/>
    <property type="match status" value="1"/>
</dbReference>
<dbReference type="Ensembl" id="ENSPKIT00000013869.1">
    <property type="protein sequence ID" value="ENSPKIP00000032986.1"/>
    <property type="gene ID" value="ENSPKIG00000012877.1"/>
</dbReference>
<dbReference type="PRINTS" id="PR00421">
    <property type="entry name" value="THIOREDOXIN"/>
</dbReference>
<reference evidence="16" key="2">
    <citation type="submission" date="2025-09" db="UniProtKB">
        <authorList>
            <consortium name="Ensembl"/>
        </authorList>
    </citation>
    <scope>IDENTIFICATION</scope>
</reference>
<dbReference type="RefSeq" id="XP_072564466.1">
    <property type="nucleotide sequence ID" value="XM_072708365.1"/>
</dbReference>
<accession>A0A3B3SSA5</accession>
<evidence type="ECO:0000256" key="7">
    <source>
        <dbReference type="ARBA" id="ARBA00022729"/>
    </source>
</evidence>
<dbReference type="Pfam" id="PF13848">
    <property type="entry name" value="Thioredoxin_6"/>
    <property type="match status" value="1"/>
</dbReference>
<dbReference type="Pfam" id="PF00085">
    <property type="entry name" value="Thioredoxin"/>
    <property type="match status" value="2"/>
</dbReference>
<evidence type="ECO:0000256" key="8">
    <source>
        <dbReference type="ARBA" id="ARBA00022737"/>
    </source>
</evidence>
<dbReference type="Gene3D" id="3.40.30.10">
    <property type="entry name" value="Glutaredoxin"/>
    <property type="match status" value="4"/>
</dbReference>
<sequence length="489" mass="55254">MADVSSALIALLILSPMGLGIDVLQLQNTDFDYWVSEQDMMLVKFFAPWCKKCQKLAPEYENAATRLKGTVTLAEVDCSANSGMCGRFGVNGYPTLKIFRNGKEAAIYNGPHTAEGIVQYMQKQVGPSSVSLHSKADLDAFIDNFDASIVGFFPGHGSTQLAEFLKAAATLRESYRFAHTTKAELGVMHDLHTETVLLFRPPRLHSTFETSIEKYDGPINISGLRKFIKDNIFGICPHVTQDNRDKLKGRDLLTAFYDLDYVRDPKGSKYWRNRVLKVASQFQSRSLSFAVADRREFWKELEQEFGLGLSDSGGPPVVTIRTREGHKYTMREEFTRDGKALERFLEDYFAGYLKRFIKSQPAPERNNGPIKVVVAETFEEIVNDPDKDVLIEFYAPSCRHCKNLEPKYVGLGQKLLGNPRIIIAKMDATANDVPNGYDVQGFPTIYFARVGKKDLPLKYEGPREVKDILKFLEREATHRLGQRSTKDEL</sequence>
<dbReference type="PANTHER" id="PTHR18929:SF45">
    <property type="entry name" value="PROTEIN DISULFIDE-ISOMERASE"/>
    <property type="match status" value="1"/>
</dbReference>
<dbReference type="FunFam" id="3.40.30.10:FF:000054">
    <property type="entry name" value="Disulfide-isomerase A3"/>
    <property type="match status" value="1"/>
</dbReference>
<comment type="subcellular location">
    <subcellularLocation>
        <location evidence="3">Endoplasmic reticulum lumen</location>
    </subcellularLocation>
    <subcellularLocation>
        <location evidence="2">Melanosome</location>
    </subcellularLocation>
</comment>
<proteinExistence type="inferred from homology"/>
<evidence type="ECO:0000256" key="12">
    <source>
        <dbReference type="ARBA" id="ARBA00023284"/>
    </source>
</evidence>
<organism evidence="16 17">
    <name type="scientific">Paramormyrops kingsleyae</name>
    <dbReference type="NCBI Taxonomy" id="1676925"/>
    <lineage>
        <taxon>Eukaryota</taxon>
        <taxon>Metazoa</taxon>
        <taxon>Chordata</taxon>
        <taxon>Craniata</taxon>
        <taxon>Vertebrata</taxon>
        <taxon>Euteleostomi</taxon>
        <taxon>Actinopterygii</taxon>
        <taxon>Neopterygii</taxon>
        <taxon>Teleostei</taxon>
        <taxon>Osteoglossocephala</taxon>
        <taxon>Osteoglossomorpha</taxon>
        <taxon>Osteoglossiformes</taxon>
        <taxon>Mormyridae</taxon>
        <taxon>Paramormyrops</taxon>
    </lineage>
</organism>
<feature type="disulfide bond" description="Redox-active" evidence="13">
    <location>
        <begin position="50"/>
        <end position="53"/>
    </location>
</feature>
<dbReference type="GO" id="GO:0042470">
    <property type="term" value="C:melanosome"/>
    <property type="evidence" value="ECO:0007669"/>
    <property type="project" value="UniProtKB-SubCell"/>
</dbReference>
<evidence type="ECO:0000256" key="9">
    <source>
        <dbReference type="ARBA" id="ARBA00022824"/>
    </source>
</evidence>
<dbReference type="PANTHER" id="PTHR18929">
    <property type="entry name" value="PROTEIN DISULFIDE ISOMERASE"/>
    <property type="match status" value="1"/>
</dbReference>
<dbReference type="NCBIfam" id="TIGR01130">
    <property type="entry name" value="ER_PDI_fam"/>
    <property type="match status" value="1"/>
</dbReference>
<dbReference type="GO" id="GO:0006457">
    <property type="term" value="P:protein folding"/>
    <property type="evidence" value="ECO:0007669"/>
    <property type="project" value="TreeGrafter"/>
</dbReference>
<feature type="domain" description="Thioredoxin" evidence="15">
    <location>
        <begin position="351"/>
        <end position="477"/>
    </location>
</feature>
<dbReference type="GO" id="GO:0005788">
    <property type="term" value="C:endoplasmic reticulum lumen"/>
    <property type="evidence" value="ECO:0007669"/>
    <property type="project" value="UniProtKB-SubCell"/>
</dbReference>
<keyword evidence="17" id="KW-1185">Reference proteome</keyword>
<feature type="chain" id="PRO_5017274223" description="Protein disulfide-isomerase A3" evidence="14">
    <location>
        <begin position="21"/>
        <end position="489"/>
    </location>
</feature>
<dbReference type="RefSeq" id="XP_023656154.1">
    <property type="nucleotide sequence ID" value="XM_023800386.2"/>
</dbReference>
<evidence type="ECO:0000256" key="6">
    <source>
        <dbReference type="ARBA" id="ARBA00022313"/>
    </source>
</evidence>
<keyword evidence="12 13" id="KW-0676">Redox-active center</keyword>
<keyword evidence="8" id="KW-0677">Repeat</keyword>
<comment type="catalytic activity">
    <reaction evidence="1">
        <text>Catalyzes the rearrangement of -S-S- bonds in proteins.</text>
        <dbReference type="EC" id="5.3.4.1"/>
    </reaction>
</comment>
<evidence type="ECO:0000256" key="5">
    <source>
        <dbReference type="ARBA" id="ARBA00012723"/>
    </source>
</evidence>
<dbReference type="GO" id="GO:0009986">
    <property type="term" value="C:cell surface"/>
    <property type="evidence" value="ECO:0007669"/>
    <property type="project" value="TreeGrafter"/>
</dbReference>
<feature type="signal peptide" evidence="14">
    <location>
        <begin position="1"/>
        <end position="20"/>
    </location>
</feature>
<dbReference type="GeneTree" id="ENSGT00940000166438"/>
<feature type="domain" description="Thioredoxin" evidence="15">
    <location>
        <begin position="15"/>
        <end position="126"/>
    </location>
</feature>
<name>A0A3B3SSA5_9TELE</name>
<keyword evidence="9" id="KW-0256">Endoplasmic reticulum</keyword>
<evidence type="ECO:0000256" key="3">
    <source>
        <dbReference type="ARBA" id="ARBA00004319"/>
    </source>
</evidence>
<keyword evidence="11" id="KW-0413">Isomerase</keyword>
<dbReference type="CDD" id="cd02995">
    <property type="entry name" value="PDI_a_PDI_a'_C"/>
    <property type="match status" value="1"/>
</dbReference>
<feature type="disulfide bond" description="Redox-active" evidence="13">
    <location>
        <begin position="398"/>
        <end position="401"/>
    </location>
</feature>
<keyword evidence="7 14" id="KW-0732">Signal</keyword>
<dbReference type="FunFam" id="3.40.30.10:FF:000017">
    <property type="entry name" value="Protein disulfide-isomerase A4"/>
    <property type="match status" value="1"/>
</dbReference>
<dbReference type="PROSITE" id="PS51352">
    <property type="entry name" value="THIOREDOXIN_2"/>
    <property type="match status" value="2"/>
</dbReference>
<dbReference type="CDD" id="cd02961">
    <property type="entry name" value="PDI_a_family"/>
    <property type="match status" value="1"/>
</dbReference>
<evidence type="ECO:0000256" key="13">
    <source>
        <dbReference type="PIRSR" id="PIRSR605792-51"/>
    </source>
</evidence>
<dbReference type="GO" id="GO:0034976">
    <property type="term" value="P:response to endoplasmic reticulum stress"/>
    <property type="evidence" value="ECO:0007669"/>
    <property type="project" value="TreeGrafter"/>
</dbReference>
<dbReference type="STRING" id="1676925.ENSPKIP00000032986"/>
<dbReference type="GeneID" id="140586880"/>
<evidence type="ECO:0000259" key="15">
    <source>
        <dbReference type="PROSITE" id="PS51352"/>
    </source>
</evidence>
<dbReference type="InterPro" id="IPR005792">
    <property type="entry name" value="Prot_disulphide_isomerase"/>
</dbReference>
<evidence type="ECO:0000256" key="2">
    <source>
        <dbReference type="ARBA" id="ARBA00004223"/>
    </source>
</evidence>
<dbReference type="FunFam" id="3.40.30.10:FF:000077">
    <property type="entry name" value="Protein disulfide-isomerase"/>
    <property type="match status" value="1"/>
</dbReference>
<protein>
    <recommendedName>
        <fullName evidence="6">Protein disulfide-isomerase A3</fullName>
        <ecNumber evidence="5">5.3.4.1</ecNumber>
    </recommendedName>
</protein>
<evidence type="ECO:0000256" key="4">
    <source>
        <dbReference type="ARBA" id="ARBA00006347"/>
    </source>
</evidence>
<dbReference type="AlphaFoldDB" id="A0A3B3SSA5"/>
<dbReference type="InterPro" id="IPR013766">
    <property type="entry name" value="Thioredoxin_domain"/>
</dbReference>
<evidence type="ECO:0000256" key="1">
    <source>
        <dbReference type="ARBA" id="ARBA00001182"/>
    </source>
</evidence>
<dbReference type="EC" id="5.3.4.1" evidence="5"/>
<dbReference type="GeneID" id="111837920"/>
<dbReference type="InterPro" id="IPR036249">
    <property type="entry name" value="Thioredoxin-like_sf"/>
</dbReference>
<keyword evidence="10 13" id="KW-1015">Disulfide bond</keyword>
<evidence type="ECO:0000256" key="11">
    <source>
        <dbReference type="ARBA" id="ARBA00023235"/>
    </source>
</evidence>
<dbReference type="FunFam" id="3.40.30.10:FF:000045">
    <property type="entry name" value="Disulfide-isomerase A3"/>
    <property type="match status" value="1"/>
</dbReference>
<evidence type="ECO:0000313" key="17">
    <source>
        <dbReference type="Proteomes" id="UP000261540"/>
    </source>
</evidence>
<dbReference type="GO" id="GO:0003756">
    <property type="term" value="F:protein disulfide isomerase activity"/>
    <property type="evidence" value="ECO:0007669"/>
    <property type="project" value="UniProtKB-EC"/>
</dbReference>
<dbReference type="Proteomes" id="UP000261540">
    <property type="component" value="Unplaced"/>
</dbReference>
<evidence type="ECO:0000256" key="10">
    <source>
        <dbReference type="ARBA" id="ARBA00023157"/>
    </source>
</evidence>
<reference evidence="16" key="1">
    <citation type="submission" date="2025-08" db="UniProtKB">
        <authorList>
            <consortium name="Ensembl"/>
        </authorList>
    </citation>
    <scope>IDENTIFICATION</scope>
</reference>
<dbReference type="SUPFAM" id="SSF52833">
    <property type="entry name" value="Thioredoxin-like"/>
    <property type="match status" value="4"/>
</dbReference>
<evidence type="ECO:0000256" key="14">
    <source>
        <dbReference type="SAM" id="SignalP"/>
    </source>
</evidence>